<dbReference type="Proteomes" id="UP000606580">
    <property type="component" value="Unassembled WGS sequence"/>
</dbReference>
<keyword evidence="6 11" id="KW-0220">Diaminopimelate biosynthesis</keyword>
<dbReference type="SMART" id="SM01130">
    <property type="entry name" value="DHDPS"/>
    <property type="match status" value="1"/>
</dbReference>
<dbReference type="PIRSF" id="PIRSF001365">
    <property type="entry name" value="DHDPS"/>
    <property type="match status" value="1"/>
</dbReference>
<evidence type="ECO:0000256" key="7">
    <source>
        <dbReference type="ARBA" id="ARBA00023154"/>
    </source>
</evidence>
<evidence type="ECO:0000256" key="6">
    <source>
        <dbReference type="ARBA" id="ARBA00022915"/>
    </source>
</evidence>
<dbReference type="CDD" id="cd00950">
    <property type="entry name" value="DHDPS"/>
    <property type="match status" value="1"/>
</dbReference>
<evidence type="ECO:0000256" key="13">
    <source>
        <dbReference type="PIRSR" id="PIRSR001365-2"/>
    </source>
</evidence>
<evidence type="ECO:0000313" key="15">
    <source>
        <dbReference type="EMBL" id="NMG83458.1"/>
    </source>
</evidence>
<dbReference type="PANTHER" id="PTHR12128">
    <property type="entry name" value="DIHYDRODIPICOLINATE SYNTHASE"/>
    <property type="match status" value="1"/>
</dbReference>
<dbReference type="InterPro" id="IPR013785">
    <property type="entry name" value="Aldolase_TIM"/>
</dbReference>
<dbReference type="EC" id="4.3.3.7" evidence="3 11"/>
<comment type="similarity">
    <text evidence="11">Belongs to the DapA family.</text>
</comment>
<organism evidence="15 16">
    <name type="scientific">Candidatus Ethanoperedens thermophilum</name>
    <dbReference type="NCBI Taxonomy" id="2766897"/>
    <lineage>
        <taxon>Archaea</taxon>
        <taxon>Methanobacteriati</taxon>
        <taxon>Methanobacteriota</taxon>
        <taxon>Stenosarchaea group</taxon>
        <taxon>Methanomicrobia</taxon>
        <taxon>Methanosarcinales</taxon>
        <taxon>Methanosarcinales incertae sedis</taxon>
        <taxon>GOM Arc I cluster</taxon>
        <taxon>Candidatus Ethanoperedens</taxon>
    </lineage>
</organism>
<feature type="site" description="L-lysine inhibitor binding" evidence="14">
    <location>
        <position position="104"/>
    </location>
</feature>
<dbReference type="PRINTS" id="PR00146">
    <property type="entry name" value="DHPICSNTHASE"/>
</dbReference>
<dbReference type="InterPro" id="IPR020624">
    <property type="entry name" value="Schiff_base-form_aldolases_CS"/>
</dbReference>
<gene>
    <name evidence="11" type="primary">dapA</name>
    <name evidence="15" type="ORF">GIS02_04545</name>
</gene>
<dbReference type="SUPFAM" id="SSF51569">
    <property type="entry name" value="Aldolase"/>
    <property type="match status" value="1"/>
</dbReference>
<keyword evidence="7 11" id="KW-0457">Lysine biosynthesis</keyword>
<dbReference type="PROSITE" id="PS00666">
    <property type="entry name" value="DHDPS_2"/>
    <property type="match status" value="1"/>
</dbReference>
<protein>
    <recommendedName>
        <fullName evidence="3 11">4-hydroxy-tetrahydrodipicolinate synthase</fullName>
        <shortName evidence="11">HTPA synthase</shortName>
        <ecNumber evidence="3 11">4.3.3.7</ecNumber>
    </recommendedName>
</protein>
<comment type="subcellular location">
    <subcellularLocation>
        <location evidence="11">Cytoplasm</location>
    </subcellularLocation>
</comment>
<feature type="binding site" evidence="11 13">
    <location>
        <position position="202"/>
    </location>
    <ligand>
        <name>pyruvate</name>
        <dbReference type="ChEBI" id="CHEBI:15361"/>
    </ligand>
</feature>
<name>A0A848D9X3_9EURY</name>
<evidence type="ECO:0000256" key="14">
    <source>
        <dbReference type="PIRSR" id="PIRSR001365-3"/>
    </source>
</evidence>
<feature type="binding site" evidence="11 13">
    <location>
        <position position="45"/>
    </location>
    <ligand>
        <name>pyruvate</name>
        <dbReference type="ChEBI" id="CHEBI:15361"/>
    </ligand>
</feature>
<dbReference type="GO" id="GO:0019877">
    <property type="term" value="P:diaminopimelate biosynthetic process"/>
    <property type="evidence" value="ECO:0007669"/>
    <property type="project" value="UniProtKB-UniRule"/>
</dbReference>
<evidence type="ECO:0000256" key="10">
    <source>
        <dbReference type="ARBA" id="ARBA00047836"/>
    </source>
</evidence>
<dbReference type="HAMAP" id="MF_00418">
    <property type="entry name" value="DapA"/>
    <property type="match status" value="1"/>
</dbReference>
<dbReference type="InterPro" id="IPR020625">
    <property type="entry name" value="Schiff_base-form_aldolases_AS"/>
</dbReference>
<dbReference type="AlphaFoldDB" id="A0A848D9X3"/>
<evidence type="ECO:0000256" key="11">
    <source>
        <dbReference type="HAMAP-Rule" id="MF_00418"/>
    </source>
</evidence>
<evidence type="ECO:0000256" key="12">
    <source>
        <dbReference type="PIRSR" id="PIRSR001365-1"/>
    </source>
</evidence>
<evidence type="ECO:0000313" key="16">
    <source>
        <dbReference type="Proteomes" id="UP000606580"/>
    </source>
</evidence>
<comment type="subunit">
    <text evidence="11">Homotetramer; dimer of dimers.</text>
</comment>
<dbReference type="GO" id="GO:0005737">
    <property type="term" value="C:cytoplasm"/>
    <property type="evidence" value="ECO:0007669"/>
    <property type="project" value="UniProtKB-SubCell"/>
</dbReference>
<evidence type="ECO:0000256" key="8">
    <source>
        <dbReference type="ARBA" id="ARBA00023239"/>
    </source>
</evidence>
<feature type="site" description="L-lysine inhibitor binding; via carbonyl oxygen" evidence="14">
    <location>
        <position position="49"/>
    </location>
</feature>
<feature type="site" description="L-lysine inhibitor binding" evidence="14">
    <location>
        <position position="82"/>
    </location>
</feature>
<accession>A0A848D9X3</accession>
<evidence type="ECO:0000256" key="9">
    <source>
        <dbReference type="ARBA" id="ARBA00023270"/>
    </source>
</evidence>
<dbReference type="GO" id="GO:0008675">
    <property type="term" value="F:2-dehydro-3-deoxy-phosphogluconate aldolase activity"/>
    <property type="evidence" value="ECO:0007669"/>
    <property type="project" value="UniProtKB-ARBA"/>
</dbReference>
<comment type="pathway">
    <text evidence="2 11">Amino-acid biosynthesis; L-lysine biosynthesis via DAP pathway; (S)-tetrahydrodipicolinate from L-aspartate: step 3/4.</text>
</comment>
<keyword evidence="5 11" id="KW-0028">Amino-acid biosynthesis</keyword>
<dbReference type="GO" id="GO:0009089">
    <property type="term" value="P:lysine biosynthetic process via diaminopimelate"/>
    <property type="evidence" value="ECO:0007669"/>
    <property type="project" value="UniProtKB-UniRule"/>
</dbReference>
<keyword evidence="9 11" id="KW-0704">Schiff base</keyword>
<dbReference type="UniPathway" id="UPA00034">
    <property type="reaction ID" value="UER00017"/>
</dbReference>
<proteinExistence type="inferred from homology"/>
<dbReference type="Pfam" id="PF00701">
    <property type="entry name" value="DHDPS"/>
    <property type="match status" value="1"/>
</dbReference>
<feature type="site" description="Part of a proton relay during catalysis" evidence="11 14">
    <location>
        <position position="44"/>
    </location>
</feature>
<feature type="active site" description="Schiff-base intermediate with substrate" evidence="11 12">
    <location>
        <position position="159"/>
    </location>
</feature>
<evidence type="ECO:0000256" key="4">
    <source>
        <dbReference type="ARBA" id="ARBA00022490"/>
    </source>
</evidence>
<dbReference type="EMBL" id="WNEG01000083">
    <property type="protein sequence ID" value="NMG83458.1"/>
    <property type="molecule type" value="Genomic_DNA"/>
</dbReference>
<dbReference type="InterPro" id="IPR002220">
    <property type="entry name" value="DapA-like"/>
</dbReference>
<dbReference type="PANTHER" id="PTHR12128:SF66">
    <property type="entry name" value="4-HYDROXY-2-OXOGLUTARATE ALDOLASE, MITOCHONDRIAL"/>
    <property type="match status" value="1"/>
</dbReference>
<feature type="site" description="Part of a proton relay during catalysis" evidence="11 14">
    <location>
        <position position="105"/>
    </location>
</feature>
<keyword evidence="8 11" id="KW-0456">Lyase</keyword>
<feature type="active site" description="Proton donor/acceptor" evidence="11 12">
    <location>
        <position position="131"/>
    </location>
</feature>
<keyword evidence="4 11" id="KW-0963">Cytoplasm</keyword>
<reference evidence="15" key="1">
    <citation type="journal article" date="2020" name="MBio">
        <title>'Candidatus Ethanoperedens,' a Thermophilic Genus of Archaea Mediating the Anaerobic Oxidation of Ethane.</title>
        <authorList>
            <person name="Hahn C.J."/>
            <person name="Laso-Perez R."/>
            <person name="Vulcano F."/>
            <person name="Vaziourakis K.M."/>
            <person name="Stokke R."/>
            <person name="Steen I.H."/>
            <person name="Teske A."/>
            <person name="Boetius A."/>
            <person name="Liebeke M."/>
            <person name="Amann R."/>
            <person name="Knittel K."/>
            <person name="Wegener G."/>
        </authorList>
    </citation>
    <scope>NUCLEOTIDE SEQUENCE</scope>
    <source>
        <strain evidence="15">GoM-Arc1-LC-WB58</strain>
    </source>
</reference>
<feature type="site" description="L-lysine inhibitor binding" evidence="14">
    <location>
        <position position="78"/>
    </location>
</feature>
<dbReference type="InterPro" id="IPR005263">
    <property type="entry name" value="DapA"/>
</dbReference>
<evidence type="ECO:0000256" key="2">
    <source>
        <dbReference type="ARBA" id="ARBA00005120"/>
    </source>
</evidence>
<comment type="catalytic activity">
    <reaction evidence="10 11">
        <text>L-aspartate 4-semialdehyde + pyruvate = (2S,4S)-4-hydroxy-2,3,4,5-tetrahydrodipicolinate + H2O + H(+)</text>
        <dbReference type="Rhea" id="RHEA:34171"/>
        <dbReference type="ChEBI" id="CHEBI:15361"/>
        <dbReference type="ChEBI" id="CHEBI:15377"/>
        <dbReference type="ChEBI" id="CHEBI:15378"/>
        <dbReference type="ChEBI" id="CHEBI:67139"/>
        <dbReference type="ChEBI" id="CHEBI:537519"/>
        <dbReference type="EC" id="4.3.3.7"/>
    </reaction>
</comment>
<evidence type="ECO:0000256" key="1">
    <source>
        <dbReference type="ARBA" id="ARBA00003294"/>
    </source>
</evidence>
<comment type="function">
    <text evidence="1 11">Catalyzes the condensation of (S)-aspartate-beta-semialdehyde [(S)-ASA] and pyruvate to 4-hydroxy-tetrahydrodipicolinate (HTPA).</text>
</comment>
<dbReference type="GO" id="GO:0008840">
    <property type="term" value="F:4-hydroxy-tetrahydrodipicolinate synthase activity"/>
    <property type="evidence" value="ECO:0007669"/>
    <property type="project" value="UniProtKB-UniRule"/>
</dbReference>
<dbReference type="Gene3D" id="3.20.20.70">
    <property type="entry name" value="Aldolase class I"/>
    <property type="match status" value="1"/>
</dbReference>
<comment type="caution">
    <text evidence="11">Was originally thought to be a dihydrodipicolinate synthase (DHDPS), catalyzing the condensation of (S)-aspartate-beta-semialdehyde [(S)-ASA] and pyruvate to dihydrodipicolinate (DHDP). However, it was shown in E.coli that the product of the enzymatic reaction is not dihydrodipicolinate but in fact (4S)-4-hydroxy-2,3,4,5-tetrahydro-(2S)-dipicolinic acid (HTPA), and that the consecutive dehydration reaction leading to DHDP is not spontaneous but catalyzed by DapB.</text>
</comment>
<comment type="caution">
    <text evidence="15">The sequence shown here is derived from an EMBL/GenBank/DDBJ whole genome shotgun (WGS) entry which is preliminary data.</text>
</comment>
<evidence type="ECO:0000256" key="3">
    <source>
        <dbReference type="ARBA" id="ARBA00012086"/>
    </source>
</evidence>
<sequence length="290" mass="31048">MFEGVIPAIITPFTRRGQIDIEGLAKNIQFLSKTGISGIVPCGTTGESATLSMEEHDEVIDCVIEHATVPVIAGTGSNNTTEAVKLTKYAEDAGADAALLITPYYNKPNTAGLIKHFTVIAESVKIPIILYNVPGRTKLNMTPEVTAELAAISNIIGIKEASGDLSQVSETIELTQDMDFTVFSGDDALTLPIMSIGGCGVISVAANVVPEKVVALFKAFDEGDLSKAQKIHYELAPLIRTLFLETNPIPVKMAMELCNLASGYLRLPLYRCTLQTEQALKHALTNLGVL</sequence>
<evidence type="ECO:0000256" key="5">
    <source>
        <dbReference type="ARBA" id="ARBA00022605"/>
    </source>
</evidence>
<dbReference type="NCBIfam" id="TIGR00674">
    <property type="entry name" value="dapA"/>
    <property type="match status" value="1"/>
</dbReference>
<dbReference type="PROSITE" id="PS00665">
    <property type="entry name" value="DHDPS_1"/>
    <property type="match status" value="1"/>
</dbReference>